<sequence length="185" mass="21218">MEQLVLDELKEDYQTTVKDLKRSLAKIRTGRANLGMLDGIKVEYYGQMSPLNQVATMKVADPRLITIQPWESDLIPEIERSISSSDLGLNPSNDGNIIRVPIPALTGERRQELTKVVKREGEDHKIALRNRRREANDQIKELEKESEITEDQMHRAFSKIDAMTDQFTSKIDQIVEDKTNEILEV</sequence>
<comment type="function">
    <text evidence="5">Responsible for the release of ribosomes from messenger RNA at the termination of protein biosynthesis. May increase the efficiency of translation by recycling ribosomes from one round of translation to another.</text>
</comment>
<evidence type="ECO:0000313" key="9">
    <source>
        <dbReference type="Proteomes" id="UP000315995"/>
    </source>
</evidence>
<dbReference type="InterPro" id="IPR002661">
    <property type="entry name" value="Ribosome_recyc_fac"/>
</dbReference>
<evidence type="ECO:0000256" key="5">
    <source>
        <dbReference type="HAMAP-Rule" id="MF_00040"/>
    </source>
</evidence>
<gene>
    <name evidence="5" type="primary">frr</name>
    <name evidence="8" type="ORF">FIV42_24450</name>
</gene>
<accession>A0A4Y6Q0L5</accession>
<reference evidence="8 9" key="1">
    <citation type="submission" date="2019-06" db="EMBL/GenBank/DDBJ databases">
        <title>Persicimonas caeni gen. nov., sp. nov., a predatory bacterium isolated from solar saltern.</title>
        <authorList>
            <person name="Wang S."/>
        </authorList>
    </citation>
    <scope>NUCLEOTIDE SEQUENCE [LARGE SCALE GENOMIC DNA]</scope>
    <source>
        <strain evidence="8 9">YN101</strain>
    </source>
</reference>
<accession>A0A5B8YCW5</accession>
<dbReference type="Proteomes" id="UP000315995">
    <property type="component" value="Chromosome"/>
</dbReference>
<keyword evidence="4 5" id="KW-0648">Protein biosynthesis</keyword>
<dbReference type="InterPro" id="IPR036191">
    <property type="entry name" value="RRF_sf"/>
</dbReference>
<organism evidence="8 9">
    <name type="scientific">Persicimonas caeni</name>
    <dbReference type="NCBI Taxonomy" id="2292766"/>
    <lineage>
        <taxon>Bacteria</taxon>
        <taxon>Deltaproteobacteria</taxon>
        <taxon>Bradymonadales</taxon>
        <taxon>Bradymonadaceae</taxon>
        <taxon>Persicimonas</taxon>
    </lineage>
</organism>
<dbReference type="Gene3D" id="1.10.132.20">
    <property type="entry name" value="Ribosome-recycling factor"/>
    <property type="match status" value="1"/>
</dbReference>
<evidence type="ECO:0000259" key="7">
    <source>
        <dbReference type="Pfam" id="PF01765"/>
    </source>
</evidence>
<dbReference type="Pfam" id="PF01765">
    <property type="entry name" value="RRF"/>
    <property type="match status" value="1"/>
</dbReference>
<comment type="subcellular location">
    <subcellularLocation>
        <location evidence="1 5">Cytoplasm</location>
    </subcellularLocation>
</comment>
<feature type="domain" description="Ribosome recycling factor" evidence="7">
    <location>
        <begin position="20"/>
        <end position="183"/>
    </location>
</feature>
<dbReference type="OrthoDB" id="9804006at2"/>
<evidence type="ECO:0000313" key="8">
    <source>
        <dbReference type="EMBL" id="QDG53777.1"/>
    </source>
</evidence>
<dbReference type="EMBL" id="CP041186">
    <property type="protein sequence ID" value="QDG53777.1"/>
    <property type="molecule type" value="Genomic_DNA"/>
</dbReference>
<dbReference type="GO" id="GO:0005829">
    <property type="term" value="C:cytosol"/>
    <property type="evidence" value="ECO:0007669"/>
    <property type="project" value="GOC"/>
</dbReference>
<dbReference type="FunFam" id="3.30.1360.40:FF:000001">
    <property type="entry name" value="Ribosome-recycling factor"/>
    <property type="match status" value="1"/>
</dbReference>
<dbReference type="HAMAP" id="MF_00040">
    <property type="entry name" value="RRF"/>
    <property type="match status" value="1"/>
</dbReference>
<dbReference type="PANTHER" id="PTHR20982">
    <property type="entry name" value="RIBOSOME RECYCLING FACTOR"/>
    <property type="match status" value="1"/>
</dbReference>
<dbReference type="AlphaFoldDB" id="A0A4Y6Q0L5"/>
<dbReference type="InterPro" id="IPR023584">
    <property type="entry name" value="Ribosome_recyc_fac_dom"/>
</dbReference>
<keyword evidence="6" id="KW-0175">Coiled coil</keyword>
<keyword evidence="3 5" id="KW-0963">Cytoplasm</keyword>
<dbReference type="RefSeq" id="WP_141200231.1">
    <property type="nucleotide sequence ID" value="NZ_CP041186.1"/>
</dbReference>
<name>A0A4Y6Q0L5_PERCE</name>
<protein>
    <recommendedName>
        <fullName evidence="5">Ribosome-recycling factor</fullName>
        <shortName evidence="5">RRF</shortName>
    </recommendedName>
    <alternativeName>
        <fullName evidence="5">Ribosome-releasing factor</fullName>
    </alternativeName>
</protein>
<proteinExistence type="inferred from homology"/>
<comment type="similarity">
    <text evidence="2 5">Belongs to the RRF family.</text>
</comment>
<feature type="coiled-coil region" evidence="6">
    <location>
        <begin position="125"/>
        <end position="159"/>
    </location>
</feature>
<dbReference type="FunFam" id="1.10.132.20:FF:000001">
    <property type="entry name" value="Ribosome-recycling factor"/>
    <property type="match status" value="1"/>
</dbReference>
<dbReference type="CDD" id="cd00520">
    <property type="entry name" value="RRF"/>
    <property type="match status" value="1"/>
</dbReference>
<keyword evidence="9" id="KW-1185">Reference proteome</keyword>
<evidence type="ECO:0000256" key="2">
    <source>
        <dbReference type="ARBA" id="ARBA00005912"/>
    </source>
</evidence>
<evidence type="ECO:0000256" key="1">
    <source>
        <dbReference type="ARBA" id="ARBA00004496"/>
    </source>
</evidence>
<evidence type="ECO:0000256" key="4">
    <source>
        <dbReference type="ARBA" id="ARBA00022917"/>
    </source>
</evidence>
<dbReference type="GO" id="GO:0002184">
    <property type="term" value="P:cytoplasmic translational termination"/>
    <property type="evidence" value="ECO:0007669"/>
    <property type="project" value="TreeGrafter"/>
</dbReference>
<dbReference type="PANTHER" id="PTHR20982:SF3">
    <property type="entry name" value="MITOCHONDRIAL RIBOSOME RECYCLING FACTOR PSEUDO 1"/>
    <property type="match status" value="1"/>
</dbReference>
<dbReference type="Gene3D" id="3.30.1360.40">
    <property type="match status" value="1"/>
</dbReference>
<evidence type="ECO:0000256" key="3">
    <source>
        <dbReference type="ARBA" id="ARBA00022490"/>
    </source>
</evidence>
<evidence type="ECO:0000256" key="6">
    <source>
        <dbReference type="SAM" id="Coils"/>
    </source>
</evidence>
<dbReference type="NCBIfam" id="TIGR00496">
    <property type="entry name" value="frr"/>
    <property type="match status" value="1"/>
</dbReference>
<dbReference type="GO" id="GO:0043023">
    <property type="term" value="F:ribosomal large subunit binding"/>
    <property type="evidence" value="ECO:0007669"/>
    <property type="project" value="TreeGrafter"/>
</dbReference>
<dbReference type="SUPFAM" id="SSF55194">
    <property type="entry name" value="Ribosome recycling factor, RRF"/>
    <property type="match status" value="1"/>
</dbReference>